<dbReference type="GO" id="GO:0003677">
    <property type="term" value="F:DNA binding"/>
    <property type="evidence" value="ECO:0007669"/>
    <property type="project" value="UniProtKB-UniRule"/>
</dbReference>
<dbReference type="GO" id="GO:0006355">
    <property type="term" value="P:regulation of DNA-templated transcription"/>
    <property type="evidence" value="ECO:0007669"/>
    <property type="project" value="InterPro"/>
</dbReference>
<keyword evidence="5" id="KW-1185">Reference proteome</keyword>
<protein>
    <submittedName>
        <fullName evidence="4">DNA-binding winged helix-turn-helix (WHTH) protein</fullName>
    </submittedName>
</protein>
<proteinExistence type="predicted"/>
<feature type="DNA-binding region" description="OmpR/PhoB-type" evidence="2">
    <location>
        <begin position="14"/>
        <end position="121"/>
    </location>
</feature>
<evidence type="ECO:0000313" key="4">
    <source>
        <dbReference type="EMBL" id="MBB3185550.1"/>
    </source>
</evidence>
<accession>A0A7W5DMX7</accession>
<evidence type="ECO:0000256" key="1">
    <source>
        <dbReference type="ARBA" id="ARBA00023125"/>
    </source>
</evidence>
<comment type="caution">
    <text evidence="4">The sequence shown here is derived from an EMBL/GenBank/DDBJ whole genome shotgun (WGS) entry which is preliminary data.</text>
</comment>
<evidence type="ECO:0000259" key="3">
    <source>
        <dbReference type="PROSITE" id="PS51755"/>
    </source>
</evidence>
<dbReference type="InterPro" id="IPR016032">
    <property type="entry name" value="Sig_transdc_resp-reg_C-effctor"/>
</dbReference>
<dbReference type="GO" id="GO:0000160">
    <property type="term" value="P:phosphorelay signal transduction system"/>
    <property type="evidence" value="ECO:0007669"/>
    <property type="project" value="InterPro"/>
</dbReference>
<dbReference type="SMART" id="SM00862">
    <property type="entry name" value="Trans_reg_C"/>
    <property type="match status" value="1"/>
</dbReference>
<dbReference type="InterPro" id="IPR036388">
    <property type="entry name" value="WH-like_DNA-bd_sf"/>
</dbReference>
<dbReference type="PROSITE" id="PS51755">
    <property type="entry name" value="OMPR_PHOB"/>
    <property type="match status" value="1"/>
</dbReference>
<dbReference type="Proteomes" id="UP000563050">
    <property type="component" value="Unassembled WGS sequence"/>
</dbReference>
<dbReference type="RefSeq" id="WP_183315080.1">
    <property type="nucleotide sequence ID" value="NZ_JACHXQ010000014.1"/>
</dbReference>
<dbReference type="SUPFAM" id="SSF46894">
    <property type="entry name" value="C-terminal effector domain of the bipartite response regulators"/>
    <property type="match status" value="1"/>
</dbReference>
<gene>
    <name evidence="4" type="ORF">FHR95_003140</name>
</gene>
<feature type="domain" description="OmpR/PhoB-type" evidence="3">
    <location>
        <begin position="14"/>
        <end position="121"/>
    </location>
</feature>
<dbReference type="Gene3D" id="1.10.10.10">
    <property type="entry name" value="Winged helix-like DNA-binding domain superfamily/Winged helix DNA-binding domain"/>
    <property type="match status" value="1"/>
</dbReference>
<keyword evidence="1 2" id="KW-0238">DNA-binding</keyword>
<dbReference type="AlphaFoldDB" id="A0A7W5DMX7"/>
<reference evidence="4 5" key="1">
    <citation type="submission" date="2020-08" db="EMBL/GenBank/DDBJ databases">
        <title>Genomic Encyclopedia of Type Strains, Phase III (KMG-III): the genomes of soil and plant-associated and newly described type strains.</title>
        <authorList>
            <person name="Whitman W."/>
        </authorList>
    </citation>
    <scope>NUCLEOTIDE SEQUENCE [LARGE SCALE GENOMIC DNA]</scope>
    <source>
        <strain evidence="4 5">CECT 7341</strain>
    </source>
</reference>
<dbReference type="Pfam" id="PF00486">
    <property type="entry name" value="Trans_reg_C"/>
    <property type="match status" value="1"/>
</dbReference>
<name>A0A7W5DMX7_9GAMM</name>
<dbReference type="EMBL" id="JACHXQ010000014">
    <property type="protein sequence ID" value="MBB3185550.1"/>
    <property type="molecule type" value="Genomic_DNA"/>
</dbReference>
<dbReference type="InterPro" id="IPR001867">
    <property type="entry name" value="OmpR/PhoB-type_DNA-bd"/>
</dbReference>
<evidence type="ECO:0000313" key="5">
    <source>
        <dbReference type="Proteomes" id="UP000563050"/>
    </source>
</evidence>
<sequence>MPLEDRMNFYVFFVNFPVNSGVTHDLPIREFCVRPGRVQTARFRPPCPLEPQVLSLLSYLLNNRDRIVSEDELIDEIWQGRVVSDAAINTRIRAVRWALRDDHVHQRFLRTYPKRGFQFVAETDMLEGDG</sequence>
<organism evidence="4 5">
    <name type="scientific">Halomonas fontilapidosi</name>
    <dbReference type="NCBI Taxonomy" id="616675"/>
    <lineage>
        <taxon>Bacteria</taxon>
        <taxon>Pseudomonadati</taxon>
        <taxon>Pseudomonadota</taxon>
        <taxon>Gammaproteobacteria</taxon>
        <taxon>Oceanospirillales</taxon>
        <taxon>Halomonadaceae</taxon>
        <taxon>Halomonas</taxon>
    </lineage>
</organism>
<evidence type="ECO:0000256" key="2">
    <source>
        <dbReference type="PROSITE-ProRule" id="PRU01091"/>
    </source>
</evidence>